<protein>
    <submittedName>
        <fullName evidence="4">Uncharacterized damage-inducible protein DinB (Forms a four-helix bundle)</fullName>
    </submittedName>
</protein>
<feature type="binding site" evidence="3">
    <location>
        <position position="67"/>
    </location>
    <ligand>
        <name>a divalent metal cation</name>
        <dbReference type="ChEBI" id="CHEBI:60240"/>
    </ligand>
</feature>
<organism evidence="4 5">
    <name type="scientific">Dokdonia pacifica</name>
    <dbReference type="NCBI Taxonomy" id="1627892"/>
    <lineage>
        <taxon>Bacteria</taxon>
        <taxon>Pseudomonadati</taxon>
        <taxon>Bacteroidota</taxon>
        <taxon>Flavobacteriia</taxon>
        <taxon>Flavobacteriales</taxon>
        <taxon>Flavobacteriaceae</taxon>
        <taxon>Dokdonia</taxon>
    </lineage>
</organism>
<evidence type="ECO:0000256" key="3">
    <source>
        <dbReference type="PIRSR" id="PIRSR607837-1"/>
    </source>
</evidence>
<dbReference type="SUPFAM" id="SSF109854">
    <property type="entry name" value="DinB/YfiT-like putative metalloenzymes"/>
    <property type="match status" value="1"/>
</dbReference>
<evidence type="ECO:0000256" key="1">
    <source>
        <dbReference type="ARBA" id="ARBA00008635"/>
    </source>
</evidence>
<comment type="similarity">
    <text evidence="1">Belongs to the DinB family.</text>
</comment>
<feature type="binding site" evidence="3">
    <location>
        <position position="151"/>
    </location>
    <ligand>
        <name>a divalent metal cation</name>
        <dbReference type="ChEBI" id="CHEBI:60240"/>
    </ligand>
</feature>
<accession>A0A238WE17</accession>
<dbReference type="InterPro" id="IPR007837">
    <property type="entry name" value="DinB"/>
</dbReference>
<dbReference type="Proteomes" id="UP000198379">
    <property type="component" value="Unassembled WGS sequence"/>
</dbReference>
<proteinExistence type="inferred from homology"/>
<keyword evidence="5" id="KW-1185">Reference proteome</keyword>
<gene>
    <name evidence="4" type="ORF">SAMN06265376_101969</name>
</gene>
<reference evidence="4 5" key="1">
    <citation type="submission" date="2017-06" db="EMBL/GenBank/DDBJ databases">
        <authorList>
            <person name="Kim H.J."/>
            <person name="Triplett B.A."/>
        </authorList>
    </citation>
    <scope>NUCLEOTIDE SEQUENCE [LARGE SCALE GENOMIC DNA]</scope>
    <source>
        <strain evidence="4 5">DSM 25597</strain>
    </source>
</reference>
<dbReference type="EMBL" id="FZNY01000001">
    <property type="protein sequence ID" value="SNR44601.1"/>
    <property type="molecule type" value="Genomic_DNA"/>
</dbReference>
<dbReference type="OrthoDB" id="119432at2"/>
<dbReference type="GO" id="GO:0046872">
    <property type="term" value="F:metal ion binding"/>
    <property type="evidence" value="ECO:0007669"/>
    <property type="project" value="UniProtKB-KW"/>
</dbReference>
<dbReference type="Gene3D" id="1.20.120.450">
    <property type="entry name" value="dinb family like domain"/>
    <property type="match status" value="1"/>
</dbReference>
<dbReference type="AlphaFoldDB" id="A0A238WE17"/>
<dbReference type="InterPro" id="IPR034660">
    <property type="entry name" value="DinB/YfiT-like"/>
</dbReference>
<name>A0A238WE17_9FLAO</name>
<sequence length="172" mass="19928">MSKIGCIVLCFFTTFTYAQKDNAKDAFLEKWNNSKNYLIAIAEAMPEDKYTYAPTEREMNFGEQLLHMRGNMLWLGNTYFSSKGFDRKTLSQNIPEGKQAIINALKKSFDEVYEFVQQTPEEELKETVNFFAGPKSKLQILNLLQDHLTHHRGQIIVYLNLNTIVPPDYSGW</sequence>
<dbReference type="RefSeq" id="WP_089370272.1">
    <property type="nucleotide sequence ID" value="NZ_BMEP01000003.1"/>
</dbReference>
<evidence type="ECO:0000256" key="2">
    <source>
        <dbReference type="ARBA" id="ARBA00022723"/>
    </source>
</evidence>
<dbReference type="Pfam" id="PF05163">
    <property type="entry name" value="DinB"/>
    <property type="match status" value="1"/>
</dbReference>
<evidence type="ECO:0000313" key="4">
    <source>
        <dbReference type="EMBL" id="SNR44601.1"/>
    </source>
</evidence>
<feature type="binding site" evidence="3">
    <location>
        <position position="147"/>
    </location>
    <ligand>
        <name>a divalent metal cation</name>
        <dbReference type="ChEBI" id="CHEBI:60240"/>
    </ligand>
</feature>
<keyword evidence="2 3" id="KW-0479">Metal-binding</keyword>
<evidence type="ECO:0000313" key="5">
    <source>
        <dbReference type="Proteomes" id="UP000198379"/>
    </source>
</evidence>